<dbReference type="RefSeq" id="WP_307421441.1">
    <property type="nucleotide sequence ID" value="NZ_JAUSVK010000001.1"/>
</dbReference>
<evidence type="ECO:0000313" key="1">
    <source>
        <dbReference type="EMBL" id="MDQ0390292.1"/>
    </source>
</evidence>
<dbReference type="EMBL" id="JAUSVK010000001">
    <property type="protein sequence ID" value="MDQ0390292.1"/>
    <property type="molecule type" value="Genomic_DNA"/>
</dbReference>
<proteinExistence type="predicted"/>
<dbReference type="Proteomes" id="UP001237448">
    <property type="component" value="Unassembled WGS sequence"/>
</dbReference>
<accession>A0ABU0F6P8</accession>
<organism evidence="1 2">
    <name type="scientific">Labrys monachus</name>
    <dbReference type="NCBI Taxonomy" id="217067"/>
    <lineage>
        <taxon>Bacteria</taxon>
        <taxon>Pseudomonadati</taxon>
        <taxon>Pseudomonadota</taxon>
        <taxon>Alphaproteobacteria</taxon>
        <taxon>Hyphomicrobiales</taxon>
        <taxon>Xanthobacteraceae</taxon>
        <taxon>Labrys</taxon>
    </lineage>
</organism>
<protein>
    <submittedName>
        <fullName evidence="1">Uncharacterized protein</fullName>
    </submittedName>
</protein>
<sequence length="84" mass="8974">MMTTLATLSPPLKRLFDRIDATPVDSALGAALELWLVRRDGLLFPALADSDFAAREGGTAGLFACRRASWQAVQELSPAVSELG</sequence>
<reference evidence="1 2" key="1">
    <citation type="submission" date="2023-07" db="EMBL/GenBank/DDBJ databases">
        <title>Genomic Encyclopedia of Type Strains, Phase IV (KMG-IV): sequencing the most valuable type-strain genomes for metagenomic binning, comparative biology and taxonomic classification.</title>
        <authorList>
            <person name="Goeker M."/>
        </authorList>
    </citation>
    <scope>NUCLEOTIDE SEQUENCE [LARGE SCALE GENOMIC DNA]</scope>
    <source>
        <strain evidence="1 2">DSM 5896</strain>
    </source>
</reference>
<comment type="caution">
    <text evidence="1">The sequence shown here is derived from an EMBL/GenBank/DDBJ whole genome shotgun (WGS) entry which is preliminary data.</text>
</comment>
<name>A0ABU0F6P8_9HYPH</name>
<keyword evidence="2" id="KW-1185">Reference proteome</keyword>
<gene>
    <name evidence="1" type="ORF">J3R73_000084</name>
</gene>
<evidence type="ECO:0000313" key="2">
    <source>
        <dbReference type="Proteomes" id="UP001237448"/>
    </source>
</evidence>